<accession>A0AAD3XIN4</accession>
<sequence>MNSSAIIGSQELDSMDSLPPEREFLSLQVARNMSNKVQSEDRGLRVSDGISVSLAGISVEHAMPCSSPVSSVSMAISKSDSEMNEVKQAVTVLASSNICCEGLNSDAFGCHMDSDSFIPIELRNVQFSNFNAQESEVTLLQEDRIPRQGGLLDVTVQQECHPRVNQWTQQSPPRSVDVVPTSDTRPGLSKEHVDGPKGISWSSVVTKNILRGVGFNQQQGHQSPACDKEIPFFKGIPLKPASNSSATPAQEGNSNQLLQEMKTQQRNQQ</sequence>
<dbReference type="Proteomes" id="UP001279734">
    <property type="component" value="Unassembled WGS sequence"/>
</dbReference>
<protein>
    <submittedName>
        <fullName evidence="2">Uncharacterized protein</fullName>
    </submittedName>
</protein>
<feature type="compositionally biased region" description="Polar residues" evidence="1">
    <location>
        <begin position="241"/>
        <end position="269"/>
    </location>
</feature>
<feature type="region of interest" description="Disordered" evidence="1">
    <location>
        <begin position="234"/>
        <end position="269"/>
    </location>
</feature>
<name>A0AAD3XIN4_NEPGR</name>
<dbReference type="EMBL" id="BSYO01000006">
    <property type="protein sequence ID" value="GMH05983.1"/>
    <property type="molecule type" value="Genomic_DNA"/>
</dbReference>
<proteinExistence type="predicted"/>
<evidence type="ECO:0000313" key="2">
    <source>
        <dbReference type="EMBL" id="GMH05983.1"/>
    </source>
</evidence>
<reference evidence="2" key="1">
    <citation type="submission" date="2023-05" db="EMBL/GenBank/DDBJ databases">
        <title>Nepenthes gracilis genome sequencing.</title>
        <authorList>
            <person name="Fukushima K."/>
        </authorList>
    </citation>
    <scope>NUCLEOTIDE SEQUENCE</scope>
    <source>
        <strain evidence="2">SING2019-196</strain>
    </source>
</reference>
<gene>
    <name evidence="2" type="ORF">Nepgr_007823</name>
</gene>
<evidence type="ECO:0000256" key="1">
    <source>
        <dbReference type="SAM" id="MobiDB-lite"/>
    </source>
</evidence>
<dbReference type="AlphaFoldDB" id="A0AAD3XIN4"/>
<feature type="region of interest" description="Disordered" evidence="1">
    <location>
        <begin position="165"/>
        <end position="196"/>
    </location>
</feature>
<organism evidence="2 3">
    <name type="scientific">Nepenthes gracilis</name>
    <name type="common">Slender pitcher plant</name>
    <dbReference type="NCBI Taxonomy" id="150966"/>
    <lineage>
        <taxon>Eukaryota</taxon>
        <taxon>Viridiplantae</taxon>
        <taxon>Streptophyta</taxon>
        <taxon>Embryophyta</taxon>
        <taxon>Tracheophyta</taxon>
        <taxon>Spermatophyta</taxon>
        <taxon>Magnoliopsida</taxon>
        <taxon>eudicotyledons</taxon>
        <taxon>Gunneridae</taxon>
        <taxon>Pentapetalae</taxon>
        <taxon>Caryophyllales</taxon>
        <taxon>Nepenthaceae</taxon>
        <taxon>Nepenthes</taxon>
    </lineage>
</organism>
<comment type="caution">
    <text evidence="2">The sequence shown here is derived from an EMBL/GenBank/DDBJ whole genome shotgun (WGS) entry which is preliminary data.</text>
</comment>
<keyword evidence="3" id="KW-1185">Reference proteome</keyword>
<evidence type="ECO:0000313" key="3">
    <source>
        <dbReference type="Proteomes" id="UP001279734"/>
    </source>
</evidence>